<dbReference type="InterPro" id="IPR037143">
    <property type="entry name" value="4-PPantetheinyl_Trfase_dom_sf"/>
</dbReference>
<dbReference type="GO" id="GO:0016740">
    <property type="term" value="F:transferase activity"/>
    <property type="evidence" value="ECO:0007669"/>
    <property type="project" value="UniProtKB-KW"/>
</dbReference>
<organism evidence="3 4">
    <name type="scientific">Aquirufa avitistagni</name>
    <dbReference type="NCBI Taxonomy" id="3104728"/>
    <lineage>
        <taxon>Bacteria</taxon>
        <taxon>Pseudomonadati</taxon>
        <taxon>Bacteroidota</taxon>
        <taxon>Cytophagia</taxon>
        <taxon>Cytophagales</taxon>
        <taxon>Flectobacillaceae</taxon>
        <taxon>Aquirufa</taxon>
    </lineage>
</organism>
<evidence type="ECO:0000256" key="1">
    <source>
        <dbReference type="ARBA" id="ARBA00022679"/>
    </source>
</evidence>
<comment type="caution">
    <text evidence="3">The sequence shown here is derived from an EMBL/GenBank/DDBJ whole genome shotgun (WGS) entry which is preliminary data.</text>
</comment>
<evidence type="ECO:0000259" key="2">
    <source>
        <dbReference type="Pfam" id="PF01648"/>
    </source>
</evidence>
<name>A0ABW6DCV7_9BACT</name>
<proteinExistence type="predicted"/>
<dbReference type="Gene3D" id="3.90.470.20">
    <property type="entry name" value="4'-phosphopantetheinyl transferase domain"/>
    <property type="match status" value="1"/>
</dbReference>
<feature type="domain" description="4'-phosphopantetheinyl transferase" evidence="2">
    <location>
        <begin position="107"/>
        <end position="201"/>
    </location>
</feature>
<evidence type="ECO:0000313" key="4">
    <source>
        <dbReference type="Proteomes" id="UP001598138"/>
    </source>
</evidence>
<dbReference type="EMBL" id="JBBKXZ010000001">
    <property type="protein sequence ID" value="MFD3393574.1"/>
    <property type="molecule type" value="Genomic_DNA"/>
</dbReference>
<dbReference type="Proteomes" id="UP001598138">
    <property type="component" value="Unassembled WGS sequence"/>
</dbReference>
<keyword evidence="1 3" id="KW-0808">Transferase</keyword>
<dbReference type="Pfam" id="PF01648">
    <property type="entry name" value="ACPS"/>
    <property type="match status" value="1"/>
</dbReference>
<protein>
    <submittedName>
        <fullName evidence="3">4'-phosphopantetheinyl transferase superfamily protein</fullName>
    </submittedName>
</protein>
<dbReference type="InterPro" id="IPR008278">
    <property type="entry name" value="4-PPantetheinyl_Trfase_dom"/>
</dbReference>
<sequence>MPEFSSTLNALIPETHVCVWKIDEPLEFFEQIPAHWPSINSQNPIKRIESLAARYCLYDLCKRLGLKDEVLQQDERDRPYLSNSDWKISLTHSFPYVAAACSYQKEVGIDIEKKGRKIEKIAPRFLNTYELGDRAENHMALTLAWSIKESIYKAANIPGLSFKNSIALDRHTEVTEGNAILLQGEKSIKYYWEELDDFVISMARLD</sequence>
<gene>
    <name evidence="3" type="ORF">U0R10_02965</name>
</gene>
<accession>A0ABW6DCV7</accession>
<keyword evidence="4" id="KW-1185">Reference proteome</keyword>
<dbReference type="SUPFAM" id="SSF56214">
    <property type="entry name" value="4'-phosphopantetheinyl transferase"/>
    <property type="match status" value="2"/>
</dbReference>
<dbReference type="RefSeq" id="WP_377982328.1">
    <property type="nucleotide sequence ID" value="NZ_JBBKXZ010000001.1"/>
</dbReference>
<reference evidence="3 4" key="1">
    <citation type="submission" date="2024-03" db="EMBL/GenBank/DDBJ databases">
        <title>Aquirufa genome sequencing.</title>
        <authorList>
            <person name="Pitt A."/>
            <person name="Hahn M.W."/>
        </authorList>
    </citation>
    <scope>NUCLEOTIDE SEQUENCE [LARGE SCALE GENOMIC DNA]</scope>
    <source>
        <strain evidence="3 4">OSTEICH-129V</strain>
    </source>
</reference>
<evidence type="ECO:0000313" key="3">
    <source>
        <dbReference type="EMBL" id="MFD3393574.1"/>
    </source>
</evidence>